<dbReference type="CDD" id="cd08010">
    <property type="entry name" value="MltG_like"/>
    <property type="match status" value="1"/>
</dbReference>
<sequence length="343" mass="37946" precursor="true">MIKRMLKLLVGLVAVGLVIGLVAGGWLGWQAWKFLNTPSESPGREVVLDIQPGETFAHVAVELERKGVITDAEKFRLLGRWRKATGHVRAGEFALNTGMVPDEVLKTLTTGTEMLHRLVVREGLAWWETAKLVEQAGLGSFESFKAAVHDPELLAKHNIQADSAEGYLFPETYMLPKPKGNDARAVVEVMLGHFATAAGKVWPQGLPEPRKLHELVVLASLVEKETGAPAERPRIAGVYANRIERGMRLQCDPTIIYGLGESFDGNIRKAHLLDADNPYNTYRINGLPPGPIASPGLESLKAAAEPEKHAYLYFVSRQDGTHQFSKTLEEHNAAVREYQLRRH</sequence>
<keyword evidence="6 7" id="KW-0961">Cell wall biogenesis/degradation</keyword>
<dbReference type="eggNOG" id="COG1559">
    <property type="taxonomic scope" value="Bacteria"/>
</dbReference>
<evidence type="ECO:0000256" key="4">
    <source>
        <dbReference type="ARBA" id="ARBA00023136"/>
    </source>
</evidence>
<gene>
    <name evidence="7" type="primary">mltG</name>
    <name evidence="8" type="ORF">Desaf_3375</name>
</gene>
<evidence type="ECO:0000313" key="8">
    <source>
        <dbReference type="EMBL" id="EGJ51662.1"/>
    </source>
</evidence>
<evidence type="ECO:0000256" key="1">
    <source>
        <dbReference type="ARBA" id="ARBA00022475"/>
    </source>
</evidence>
<dbReference type="Gene3D" id="3.30.1490.480">
    <property type="entry name" value="Endolytic murein transglycosylase"/>
    <property type="match status" value="1"/>
</dbReference>
<dbReference type="KEGG" id="daf:Desaf_3375"/>
<dbReference type="EMBL" id="CP003221">
    <property type="protein sequence ID" value="EGJ51662.1"/>
    <property type="molecule type" value="Genomic_DNA"/>
</dbReference>
<name>F3YWT8_DESAF</name>
<dbReference type="GO" id="GO:0071555">
    <property type="term" value="P:cell wall organization"/>
    <property type="evidence" value="ECO:0007669"/>
    <property type="project" value="UniProtKB-KW"/>
</dbReference>
<keyword evidence="2 7" id="KW-0812">Transmembrane</keyword>
<dbReference type="FunFam" id="3.30.160.60:FF:000242">
    <property type="entry name" value="Endolytic murein transglycosylase"/>
    <property type="match status" value="1"/>
</dbReference>
<dbReference type="PANTHER" id="PTHR30518">
    <property type="entry name" value="ENDOLYTIC MUREIN TRANSGLYCOSYLASE"/>
    <property type="match status" value="1"/>
</dbReference>
<protein>
    <recommendedName>
        <fullName evidence="7">Endolytic murein transglycosylase</fullName>
        <ecNumber evidence="7">4.2.2.29</ecNumber>
    </recommendedName>
    <alternativeName>
        <fullName evidence="7">Peptidoglycan lytic transglycosylase</fullName>
    </alternativeName>
    <alternativeName>
        <fullName evidence="7">Peptidoglycan polymerization terminase</fullName>
    </alternativeName>
</protein>
<dbReference type="GO" id="GO:0009252">
    <property type="term" value="P:peptidoglycan biosynthetic process"/>
    <property type="evidence" value="ECO:0007669"/>
    <property type="project" value="UniProtKB-UniRule"/>
</dbReference>
<comment type="function">
    <text evidence="7">Functions as a peptidoglycan terminase that cleaves nascent peptidoglycan strands endolytically to terminate their elongation.</text>
</comment>
<keyword evidence="9" id="KW-1185">Reference proteome</keyword>
<dbReference type="Proteomes" id="UP000007844">
    <property type="component" value="Chromosome"/>
</dbReference>
<dbReference type="GO" id="GO:0005886">
    <property type="term" value="C:plasma membrane"/>
    <property type="evidence" value="ECO:0007669"/>
    <property type="project" value="UniProtKB-UniRule"/>
</dbReference>
<dbReference type="AlphaFoldDB" id="F3YWT8"/>
<dbReference type="Gene3D" id="3.30.160.60">
    <property type="entry name" value="Classic Zinc Finger"/>
    <property type="match status" value="1"/>
</dbReference>
<evidence type="ECO:0000256" key="6">
    <source>
        <dbReference type="ARBA" id="ARBA00023316"/>
    </source>
</evidence>
<dbReference type="RefSeq" id="WP_014261282.1">
    <property type="nucleotide sequence ID" value="NC_016629.1"/>
</dbReference>
<evidence type="ECO:0000313" key="9">
    <source>
        <dbReference type="Proteomes" id="UP000007844"/>
    </source>
</evidence>
<dbReference type="NCBIfam" id="TIGR00247">
    <property type="entry name" value="endolytic transglycosylase MltG"/>
    <property type="match status" value="1"/>
</dbReference>
<comment type="similarity">
    <text evidence="7">Belongs to the transglycosylase MltG family.</text>
</comment>
<comment type="catalytic activity">
    <reaction evidence="7">
        <text>a peptidoglycan chain = a peptidoglycan chain with N-acetyl-1,6-anhydromuramyl-[peptide] at the reducing end + a peptidoglycan chain with N-acetylglucosamine at the non-reducing end.</text>
        <dbReference type="EC" id="4.2.2.29"/>
    </reaction>
</comment>
<evidence type="ECO:0000256" key="2">
    <source>
        <dbReference type="ARBA" id="ARBA00022692"/>
    </source>
</evidence>
<reference evidence="8 9" key="1">
    <citation type="journal article" date="2011" name="J. Bacteriol.">
        <title>Genome sequence of the mercury-methylating and pleomorphic Desulfovibrio africanus Strain Walvis Bay.</title>
        <authorList>
            <person name="Brown S.D."/>
            <person name="Wall J.D."/>
            <person name="Kucken A.M."/>
            <person name="Gilmour C.C."/>
            <person name="Podar M."/>
            <person name="Brandt C.C."/>
            <person name="Teshima H."/>
            <person name="Detter J.C."/>
            <person name="Han C.S."/>
            <person name="Land M.L."/>
            <person name="Lucas S."/>
            <person name="Han J."/>
            <person name="Pennacchio L."/>
            <person name="Nolan M."/>
            <person name="Pitluck S."/>
            <person name="Woyke T."/>
            <person name="Goodwin L."/>
            <person name="Palumbo A.V."/>
            <person name="Elias D.A."/>
        </authorList>
    </citation>
    <scope>NUCLEOTIDE SEQUENCE [LARGE SCALE GENOMIC DNA]</scope>
    <source>
        <strain evidence="8 9">Walvis Bay</strain>
    </source>
</reference>
<keyword evidence="4 7" id="KW-0472">Membrane</keyword>
<dbReference type="HOGENOM" id="CLU_025574_0_2_7"/>
<dbReference type="PANTHER" id="PTHR30518:SF2">
    <property type="entry name" value="ENDOLYTIC MUREIN TRANSGLYCOSYLASE"/>
    <property type="match status" value="1"/>
</dbReference>
<dbReference type="Pfam" id="PF02618">
    <property type="entry name" value="YceG"/>
    <property type="match status" value="1"/>
</dbReference>
<keyword evidence="1 7" id="KW-1003">Cell membrane</keyword>
<feature type="site" description="Important for catalytic activity" evidence="7">
    <location>
        <position position="225"/>
    </location>
</feature>
<accession>F3YWT8</accession>
<organism evidence="8 9">
    <name type="scientific">Desulfocurvibacter africanus subsp. africanus str. Walvis Bay</name>
    <dbReference type="NCBI Taxonomy" id="690850"/>
    <lineage>
        <taxon>Bacteria</taxon>
        <taxon>Pseudomonadati</taxon>
        <taxon>Thermodesulfobacteriota</taxon>
        <taxon>Desulfovibrionia</taxon>
        <taxon>Desulfovibrionales</taxon>
        <taxon>Desulfovibrionaceae</taxon>
        <taxon>Desulfocurvibacter</taxon>
    </lineage>
</organism>
<keyword evidence="5 7" id="KW-0456">Lyase</keyword>
<evidence type="ECO:0000256" key="5">
    <source>
        <dbReference type="ARBA" id="ARBA00023239"/>
    </source>
</evidence>
<dbReference type="InterPro" id="IPR003770">
    <property type="entry name" value="MLTG-like"/>
</dbReference>
<evidence type="ECO:0000256" key="3">
    <source>
        <dbReference type="ARBA" id="ARBA00022989"/>
    </source>
</evidence>
<proteinExistence type="inferred from homology"/>
<dbReference type="GO" id="GO:0008932">
    <property type="term" value="F:lytic endotransglycosylase activity"/>
    <property type="evidence" value="ECO:0007669"/>
    <property type="project" value="UniProtKB-UniRule"/>
</dbReference>
<evidence type="ECO:0000256" key="7">
    <source>
        <dbReference type="HAMAP-Rule" id="MF_02065"/>
    </source>
</evidence>
<dbReference type="HAMAP" id="MF_02065">
    <property type="entry name" value="MltG"/>
    <property type="match status" value="1"/>
</dbReference>
<keyword evidence="3 7" id="KW-1133">Transmembrane helix</keyword>
<dbReference type="STRING" id="690850.Desaf_3375"/>
<dbReference type="EC" id="4.2.2.29" evidence="7"/>